<dbReference type="PATRIC" id="fig|945713.3.peg.1019"/>
<feature type="domain" description="Secretion system C-terminal sorting" evidence="1">
    <location>
        <begin position="391"/>
        <end position="465"/>
    </location>
</feature>
<reference evidence="2 3" key="1">
    <citation type="journal article" date="2012" name="Front. Microbiol.">
        <title>Complete genome of Ignavibacterium album, a metabolically versatile, flagellated, facultative anaerobe from the phylum Chlorobi.</title>
        <authorList>
            <person name="Liu Z."/>
            <person name="Frigaard N.-U."/>
            <person name="Vogl K."/>
            <person name="Iino T."/>
            <person name="Ohkuma M."/>
            <person name="Overmann J."/>
            <person name="Bryant D.A."/>
        </authorList>
    </citation>
    <scope>NUCLEOTIDE SEQUENCE [LARGE SCALE GENOMIC DNA]</scope>
    <source>
        <strain evidence="3">DSM 19864 / JCM 16511 / NBRC 101810 / Mat9-16</strain>
    </source>
</reference>
<sequence>MRTILLKILSITLIILNISFAQVEQWRYTQRLYFPPEDSLVVRPYLSTLASDGTLWVISSRLLDVNAHNAIYKLAPGDTVFTKFIDYSENGDSDTLTGNIGFLRGITVLGNTLYVVATQPYPKTAPNTVSATYLYPNFDTTQVIKYGFGIQGSGYGSFNHGAAITKDSILFTGISFGTTFRCYNFSYGWTSVGYGSYVPPPQYVMEPGGPDQGGKSFIRDVALIPNANYADTTVPFYTSRNSISSTQLTGGIAKWINGSQYDPQTYDPFRVEDFDFFLQFIDPYPYGIDVDQNGLLWVAGIDSTRRWVKAFEIDGINALEVYDLPSQFSEDIPDPNGAPMTSPCDVSIGPNASTAYVIDMWSRAAFKFEKQVISVEDEYNGTLDYSLEQNYPNPFNPSTMIRFTLQNQSNVKLIVTDVLGNEVATIVDENLPAGKYTKSFNASNLPSGVYFSSLITDNFKQTRKMLLLR</sequence>
<protein>
    <submittedName>
        <fullName evidence="2">5'-Nucleotidase domain protein</fullName>
    </submittedName>
</protein>
<dbReference type="EMBL" id="CP003418">
    <property type="protein sequence ID" value="AFH48726.1"/>
    <property type="molecule type" value="Genomic_DNA"/>
</dbReference>
<keyword evidence="3" id="KW-1185">Reference proteome</keyword>
<gene>
    <name evidence="2" type="ordered locus">IALB_1015</name>
</gene>
<dbReference type="Gene3D" id="2.60.40.4070">
    <property type="match status" value="1"/>
</dbReference>
<evidence type="ECO:0000313" key="2">
    <source>
        <dbReference type="EMBL" id="AFH48726.1"/>
    </source>
</evidence>
<dbReference type="STRING" id="945713.IALB_1015"/>
<dbReference type="Pfam" id="PF18962">
    <property type="entry name" value="Por_Secre_tail"/>
    <property type="match status" value="1"/>
</dbReference>
<organism evidence="2 3">
    <name type="scientific">Ignavibacterium album (strain DSM 19864 / JCM 16511 / NBRC 101810 / Mat9-16)</name>
    <dbReference type="NCBI Taxonomy" id="945713"/>
    <lineage>
        <taxon>Bacteria</taxon>
        <taxon>Pseudomonadati</taxon>
        <taxon>Ignavibacteriota</taxon>
        <taxon>Ignavibacteria</taxon>
        <taxon>Ignavibacteriales</taxon>
        <taxon>Ignavibacteriaceae</taxon>
        <taxon>Ignavibacterium</taxon>
    </lineage>
</organism>
<dbReference type="InterPro" id="IPR026444">
    <property type="entry name" value="Secre_tail"/>
</dbReference>
<dbReference type="AlphaFoldDB" id="I0AIB9"/>
<evidence type="ECO:0000313" key="3">
    <source>
        <dbReference type="Proteomes" id="UP000007394"/>
    </source>
</evidence>
<proteinExistence type="predicted"/>
<evidence type="ECO:0000259" key="1">
    <source>
        <dbReference type="Pfam" id="PF18962"/>
    </source>
</evidence>
<dbReference type="eggNOG" id="COG0860">
    <property type="taxonomic scope" value="Bacteria"/>
</dbReference>
<accession>I0AIB9</accession>
<dbReference type="KEGG" id="ial:IALB_1015"/>
<dbReference type="SUPFAM" id="SSF63829">
    <property type="entry name" value="Calcium-dependent phosphotriesterase"/>
    <property type="match status" value="2"/>
</dbReference>
<dbReference type="NCBIfam" id="TIGR04183">
    <property type="entry name" value="Por_Secre_tail"/>
    <property type="match status" value="1"/>
</dbReference>
<name>I0AIB9_IGNAJ</name>
<dbReference type="HOGENOM" id="CLU_582371_0_0_10"/>
<dbReference type="Proteomes" id="UP000007394">
    <property type="component" value="Chromosome"/>
</dbReference>
<dbReference type="RefSeq" id="WP_014559881.1">
    <property type="nucleotide sequence ID" value="NC_017464.1"/>
</dbReference>